<feature type="transmembrane region" description="Helical" evidence="6">
    <location>
        <begin position="358"/>
        <end position="385"/>
    </location>
</feature>
<dbReference type="Gene3D" id="1.20.1250.20">
    <property type="entry name" value="MFS general substrate transporter like domains"/>
    <property type="match status" value="1"/>
</dbReference>
<dbReference type="EMBL" id="AZGY01000021">
    <property type="protein sequence ID" value="KZZ90454.1"/>
    <property type="molecule type" value="Genomic_DNA"/>
</dbReference>
<dbReference type="PANTHER" id="PTHR23507:SF40">
    <property type="entry name" value="TETRACYCLINE-EFFLUX TRANSPORTER"/>
    <property type="match status" value="1"/>
</dbReference>
<dbReference type="STRING" id="1081109.A0A167XTQ5"/>
<evidence type="ECO:0000256" key="5">
    <source>
        <dbReference type="SAM" id="MobiDB-lite"/>
    </source>
</evidence>
<dbReference type="Proteomes" id="UP000078544">
    <property type="component" value="Unassembled WGS sequence"/>
</dbReference>
<dbReference type="AlphaFoldDB" id="A0A167XTQ5"/>
<evidence type="ECO:0000256" key="4">
    <source>
        <dbReference type="ARBA" id="ARBA00023136"/>
    </source>
</evidence>
<evidence type="ECO:0000256" key="2">
    <source>
        <dbReference type="ARBA" id="ARBA00022692"/>
    </source>
</evidence>
<organism evidence="7 8">
    <name type="scientific">Moelleriella libera RCEF 2490</name>
    <dbReference type="NCBI Taxonomy" id="1081109"/>
    <lineage>
        <taxon>Eukaryota</taxon>
        <taxon>Fungi</taxon>
        <taxon>Dikarya</taxon>
        <taxon>Ascomycota</taxon>
        <taxon>Pezizomycotina</taxon>
        <taxon>Sordariomycetes</taxon>
        <taxon>Hypocreomycetidae</taxon>
        <taxon>Hypocreales</taxon>
        <taxon>Clavicipitaceae</taxon>
        <taxon>Moelleriella</taxon>
    </lineage>
</organism>
<keyword evidence="2 6" id="KW-0812">Transmembrane</keyword>
<feature type="transmembrane region" description="Helical" evidence="6">
    <location>
        <begin position="207"/>
        <end position="225"/>
    </location>
</feature>
<name>A0A167XTQ5_9HYPO</name>
<dbReference type="GO" id="GO:0022857">
    <property type="term" value="F:transmembrane transporter activity"/>
    <property type="evidence" value="ECO:0007669"/>
    <property type="project" value="InterPro"/>
</dbReference>
<comment type="caution">
    <text evidence="7">The sequence shown here is derived from an EMBL/GenBank/DDBJ whole genome shotgun (WGS) entry which is preliminary data.</text>
</comment>
<dbReference type="OrthoDB" id="3026777at2759"/>
<gene>
    <name evidence="7" type="ORF">AAL_07140</name>
</gene>
<feature type="transmembrane region" description="Helical" evidence="6">
    <location>
        <begin position="145"/>
        <end position="168"/>
    </location>
</feature>
<protein>
    <submittedName>
        <fullName evidence="7">Major facilitator superfamily domain, general substrate transporter</fullName>
    </submittedName>
</protein>
<dbReference type="GO" id="GO:0016020">
    <property type="term" value="C:membrane"/>
    <property type="evidence" value="ECO:0007669"/>
    <property type="project" value="UniProtKB-SubCell"/>
</dbReference>
<feature type="compositionally biased region" description="Polar residues" evidence="5">
    <location>
        <begin position="1"/>
        <end position="10"/>
    </location>
</feature>
<keyword evidence="4 6" id="KW-0472">Membrane</keyword>
<evidence type="ECO:0000256" key="1">
    <source>
        <dbReference type="ARBA" id="ARBA00004141"/>
    </source>
</evidence>
<feature type="transmembrane region" description="Helical" evidence="6">
    <location>
        <begin position="507"/>
        <end position="531"/>
    </location>
</feature>
<dbReference type="SUPFAM" id="SSF103473">
    <property type="entry name" value="MFS general substrate transporter"/>
    <property type="match status" value="1"/>
</dbReference>
<dbReference type="Pfam" id="PF07690">
    <property type="entry name" value="MFS_1"/>
    <property type="match status" value="2"/>
</dbReference>
<feature type="region of interest" description="Disordered" evidence="5">
    <location>
        <begin position="569"/>
        <end position="611"/>
    </location>
</feature>
<feature type="transmembrane region" description="Helical" evidence="6">
    <location>
        <begin position="246"/>
        <end position="265"/>
    </location>
</feature>
<feature type="transmembrane region" description="Helical" evidence="6">
    <location>
        <begin position="474"/>
        <end position="495"/>
    </location>
</feature>
<sequence length="611" mass="66408">MVTRTSSPTSAGLPASQADDQVTETTRLLGGTHLEATARGGNGEWDGSADFEGLPWWRRPSVSSLIARLRLSYSHLMTKPRQAPLSEQDIQRLTWQSHSRHRSIKDLVCQRYFANQGLRNPGQSYRPVVLGQENPQCGGSDVQKLVAAFMLVMNLCTGVLSAFAAPRIGHLSDRLGRSRLLALVSCGGLLGELITILAAKFPQAIDYRWLVLGSVFDGISGSFTAGNILTQSYTSDCTPPSKRAVAIGYIYACLFTGLALGQFLGGEIVKLTGSLVSIFYVCLGAHVLFVFLVGFIIPESLSEKRKLAAQEKHRKEKQQREEQPSSWVSSIREKNPFAALAVLWPTERGTTTRLRINLVALAICDMIIMGSAIAAGQIIILYAGYVFGWKTPESSSFVALVSMVRVVVLMGIFPIINYLFRTRPAARLRKSSGITPVDKNGGADHLDLWILRFALVSDVLGYIGYALARSPGLFVASAVVTAFGGLGSATSQSVVTKHVPQDRVGKVLGAIGMLQALVRVIGPVVLNGLYAATVETYPQAIFACLGGLFVVALLCSFLVTPFVHWEAHVEEGEEEGEEEDDEQQPLLTTQHPDPFGTNVSRLPLDEDVIRY</sequence>
<feature type="transmembrane region" description="Helical" evidence="6">
    <location>
        <begin position="277"/>
        <end position="297"/>
    </location>
</feature>
<dbReference type="InterPro" id="IPR036259">
    <property type="entry name" value="MFS_trans_sf"/>
</dbReference>
<feature type="transmembrane region" description="Helical" evidence="6">
    <location>
        <begin position="537"/>
        <end position="559"/>
    </location>
</feature>
<keyword evidence="8" id="KW-1185">Reference proteome</keyword>
<comment type="subcellular location">
    <subcellularLocation>
        <location evidence="1">Membrane</location>
        <topology evidence="1">Multi-pass membrane protein</topology>
    </subcellularLocation>
</comment>
<dbReference type="InterPro" id="IPR011701">
    <property type="entry name" value="MFS"/>
</dbReference>
<feature type="transmembrane region" description="Helical" evidence="6">
    <location>
        <begin position="180"/>
        <end position="201"/>
    </location>
</feature>
<evidence type="ECO:0000256" key="6">
    <source>
        <dbReference type="SAM" id="Phobius"/>
    </source>
</evidence>
<feature type="transmembrane region" description="Helical" evidence="6">
    <location>
        <begin position="397"/>
        <end position="420"/>
    </location>
</feature>
<keyword evidence="3 6" id="KW-1133">Transmembrane helix</keyword>
<accession>A0A167XTQ5</accession>
<evidence type="ECO:0000256" key="3">
    <source>
        <dbReference type="ARBA" id="ARBA00022989"/>
    </source>
</evidence>
<evidence type="ECO:0000313" key="7">
    <source>
        <dbReference type="EMBL" id="KZZ90454.1"/>
    </source>
</evidence>
<reference evidence="7 8" key="1">
    <citation type="journal article" date="2016" name="Genome Biol. Evol.">
        <title>Divergent and convergent evolution of fungal pathogenicity.</title>
        <authorList>
            <person name="Shang Y."/>
            <person name="Xiao G."/>
            <person name="Zheng P."/>
            <person name="Cen K."/>
            <person name="Zhan S."/>
            <person name="Wang C."/>
        </authorList>
    </citation>
    <scope>NUCLEOTIDE SEQUENCE [LARGE SCALE GENOMIC DNA]</scope>
    <source>
        <strain evidence="7 8">RCEF 2490</strain>
    </source>
</reference>
<dbReference type="PANTHER" id="PTHR23507">
    <property type="entry name" value="ZGC:174356"/>
    <property type="match status" value="1"/>
</dbReference>
<proteinExistence type="predicted"/>
<evidence type="ECO:0000313" key="8">
    <source>
        <dbReference type="Proteomes" id="UP000078544"/>
    </source>
</evidence>
<feature type="compositionally biased region" description="Acidic residues" evidence="5">
    <location>
        <begin position="571"/>
        <end position="583"/>
    </location>
</feature>
<feature type="region of interest" description="Disordered" evidence="5">
    <location>
        <begin position="1"/>
        <end position="22"/>
    </location>
</feature>